<organism evidence="2 3">
    <name type="scientific">Hoyosella altamirensis</name>
    <dbReference type="NCBI Taxonomy" id="616997"/>
    <lineage>
        <taxon>Bacteria</taxon>
        <taxon>Bacillati</taxon>
        <taxon>Actinomycetota</taxon>
        <taxon>Actinomycetes</taxon>
        <taxon>Mycobacteriales</taxon>
        <taxon>Hoyosellaceae</taxon>
        <taxon>Hoyosella</taxon>
    </lineage>
</organism>
<dbReference type="AlphaFoldDB" id="A0A839RKM1"/>
<evidence type="ECO:0000313" key="2">
    <source>
        <dbReference type="EMBL" id="MBB3037422.1"/>
    </source>
</evidence>
<dbReference type="InterPro" id="IPR002925">
    <property type="entry name" value="Dienelactn_hydro"/>
</dbReference>
<dbReference type="Proteomes" id="UP000567922">
    <property type="component" value="Unassembled WGS sequence"/>
</dbReference>
<dbReference type="SUPFAM" id="SSF53474">
    <property type="entry name" value="alpha/beta-Hydrolases"/>
    <property type="match status" value="1"/>
</dbReference>
<dbReference type="PANTHER" id="PTHR46623">
    <property type="entry name" value="CARBOXYMETHYLENEBUTENOLIDASE-RELATED"/>
    <property type="match status" value="1"/>
</dbReference>
<accession>A0A839RKM1</accession>
<dbReference type="InterPro" id="IPR051049">
    <property type="entry name" value="Dienelactone_hydrolase-like"/>
</dbReference>
<gene>
    <name evidence="2" type="ORF">FHU29_001871</name>
</gene>
<keyword evidence="3" id="KW-1185">Reference proteome</keyword>
<dbReference type="Gene3D" id="3.40.50.1820">
    <property type="entry name" value="alpha/beta hydrolase"/>
    <property type="match status" value="1"/>
</dbReference>
<comment type="caution">
    <text evidence="2">The sequence shown here is derived from an EMBL/GenBank/DDBJ whole genome shotgun (WGS) entry which is preliminary data.</text>
</comment>
<dbReference type="EMBL" id="JACHWS010000002">
    <property type="protein sequence ID" value="MBB3037422.1"/>
    <property type="molecule type" value="Genomic_DNA"/>
</dbReference>
<dbReference type="EC" id="3.1.1.45" evidence="2"/>
<dbReference type="RefSeq" id="WP_064441178.1">
    <property type="nucleotide sequence ID" value="NZ_BDDI01000012.1"/>
</dbReference>
<name>A0A839RKM1_9ACTN</name>
<keyword evidence="2" id="KW-0378">Hydrolase</keyword>
<evidence type="ECO:0000313" key="3">
    <source>
        <dbReference type="Proteomes" id="UP000567922"/>
    </source>
</evidence>
<dbReference type="InterPro" id="IPR029058">
    <property type="entry name" value="AB_hydrolase_fold"/>
</dbReference>
<dbReference type="PANTHER" id="PTHR46623:SF6">
    <property type="entry name" value="ALPHA_BETA-HYDROLASES SUPERFAMILY PROTEIN"/>
    <property type="match status" value="1"/>
</dbReference>
<feature type="domain" description="Dienelactone hydrolase" evidence="1">
    <location>
        <begin position="19"/>
        <end position="233"/>
    </location>
</feature>
<dbReference type="GO" id="GO:0008806">
    <property type="term" value="F:carboxymethylenebutenolidase activity"/>
    <property type="evidence" value="ECO:0007669"/>
    <property type="project" value="UniProtKB-EC"/>
</dbReference>
<sequence>MTNIQIDAPAGPMQGHLFVPSRADGATPYPGVVVVHDAIGMTDDTLESCQRMADEGYVVLAPDLYSRGGKARCVPLVMKDLLLQRGRTVDDLLAAREHLMERDDCTGAVGIIGFCMGGGFAILMAPKGFDASAPFYGVLPRHLTEALEGSCPMVASFGNRDPLLIGGEKKLVRALERNGVEHDVKTYPKVGHSFANKIDLGPATPLLRVTGFAYNDAATEDAWRRVFAFFGEHLKV</sequence>
<dbReference type="OrthoDB" id="3208682at2"/>
<proteinExistence type="predicted"/>
<dbReference type="Pfam" id="PF01738">
    <property type="entry name" value="DLH"/>
    <property type="match status" value="1"/>
</dbReference>
<protein>
    <submittedName>
        <fullName evidence="2">Carboxymethylenebutenolidase</fullName>
        <ecNumber evidence="2">3.1.1.45</ecNumber>
    </submittedName>
</protein>
<evidence type="ECO:0000259" key="1">
    <source>
        <dbReference type="Pfam" id="PF01738"/>
    </source>
</evidence>
<reference evidence="2 3" key="1">
    <citation type="submission" date="2020-08" db="EMBL/GenBank/DDBJ databases">
        <title>Sequencing the genomes of 1000 actinobacteria strains.</title>
        <authorList>
            <person name="Klenk H.-P."/>
        </authorList>
    </citation>
    <scope>NUCLEOTIDE SEQUENCE [LARGE SCALE GENOMIC DNA]</scope>
    <source>
        <strain evidence="2 3">DSM 45258</strain>
    </source>
</reference>